<reference evidence="12" key="1">
    <citation type="submission" date="2017-02" db="UniProtKB">
        <authorList>
            <consortium name="WormBaseParasite"/>
        </authorList>
    </citation>
    <scope>IDENTIFICATION</scope>
</reference>
<dbReference type="PROSITE" id="PS50268">
    <property type="entry name" value="CADHERIN_2"/>
    <property type="match status" value="1"/>
</dbReference>
<evidence type="ECO:0000313" key="10">
    <source>
        <dbReference type="EMBL" id="VDL83635.1"/>
    </source>
</evidence>
<dbReference type="PANTHER" id="PTHR24025:SF31">
    <property type="entry name" value="NEURAL-CADHERIN"/>
    <property type="match status" value="1"/>
</dbReference>
<dbReference type="EMBL" id="UYSL01024598">
    <property type="protein sequence ID" value="VDL83635.1"/>
    <property type="molecule type" value="Genomic_DNA"/>
</dbReference>
<dbReference type="Gene3D" id="2.60.40.60">
    <property type="entry name" value="Cadherins"/>
    <property type="match status" value="2"/>
</dbReference>
<dbReference type="GO" id="GO:0005509">
    <property type="term" value="F:calcium ion binding"/>
    <property type="evidence" value="ECO:0007669"/>
    <property type="project" value="UniProtKB-UniRule"/>
</dbReference>
<comment type="subcellular location">
    <subcellularLocation>
        <location evidence="1">Membrane</location>
    </subcellularLocation>
</comment>
<keyword evidence="6" id="KW-1133">Transmembrane helix</keyword>
<dbReference type="InterPro" id="IPR020894">
    <property type="entry name" value="Cadherin_CS"/>
</dbReference>
<dbReference type="SUPFAM" id="SSF49313">
    <property type="entry name" value="Cadherin-like"/>
    <property type="match status" value="2"/>
</dbReference>
<organism evidence="12">
    <name type="scientific">Nippostrongylus brasiliensis</name>
    <name type="common">Rat hookworm</name>
    <dbReference type="NCBI Taxonomy" id="27835"/>
    <lineage>
        <taxon>Eukaryota</taxon>
        <taxon>Metazoa</taxon>
        <taxon>Ecdysozoa</taxon>
        <taxon>Nematoda</taxon>
        <taxon>Chromadorea</taxon>
        <taxon>Rhabditida</taxon>
        <taxon>Rhabditina</taxon>
        <taxon>Rhabditomorpha</taxon>
        <taxon>Strongyloidea</taxon>
        <taxon>Heligmosomidae</taxon>
        <taxon>Nippostrongylus</taxon>
    </lineage>
</organism>
<evidence type="ECO:0000313" key="12">
    <source>
        <dbReference type="WBParaSite" id="NBR_0001989801-mRNA-1"/>
    </source>
</evidence>
<keyword evidence="4 8" id="KW-0106">Calcium</keyword>
<dbReference type="AlphaFoldDB" id="A0A0N4YRM6"/>
<protein>
    <submittedName>
        <fullName evidence="12">Cadherin-23 (inferred by orthology to a human protein)</fullName>
    </submittedName>
</protein>
<dbReference type="PRINTS" id="PR00205">
    <property type="entry name" value="CADHERIN"/>
</dbReference>
<dbReference type="CDD" id="cd11304">
    <property type="entry name" value="Cadherin_repeat"/>
    <property type="match status" value="2"/>
</dbReference>
<evidence type="ECO:0000256" key="2">
    <source>
        <dbReference type="ARBA" id="ARBA00022692"/>
    </source>
</evidence>
<evidence type="ECO:0000313" key="11">
    <source>
        <dbReference type="Proteomes" id="UP000271162"/>
    </source>
</evidence>
<keyword evidence="5" id="KW-0130">Cell adhesion</keyword>
<dbReference type="STRING" id="27835.A0A0N4YRM6"/>
<keyword evidence="11" id="KW-1185">Reference proteome</keyword>
<name>A0A0N4YRM6_NIPBR</name>
<sequence length="333" mass="37009">GDETVAIVAVSPEGIATVRVNIELIENSLTLSHNEFLLVTSSLAAGQTLGRVDVGRDDVSVELSDPFVYSRGTELLLRKRLDMTDIYILQSTLNSSDTHGDDPLVYWIRENAPYGSAVGRAPSTGKGPAKYSIVGDVGLSIDEESGTIRTSSVFDHELFLREKYTVEIDEDVRPGTEIVKLRWSDEDFNNIFHFTIIEGDELQQFEVNKDGVVSIVSRLDRERSSTHRLLIRLTDGVYPYPYHSTECEVFVSVVDVNDNPPVFVSPTQFQVEENSPRMKIFGIGVVPGRVKASDADEGQDAVVYYRIDPESLPRAEFIIDAVKGDLMVRPIPI</sequence>
<dbReference type="Pfam" id="PF00028">
    <property type="entry name" value="Cadherin"/>
    <property type="match status" value="1"/>
</dbReference>
<dbReference type="Proteomes" id="UP000271162">
    <property type="component" value="Unassembled WGS sequence"/>
</dbReference>
<keyword evidence="2" id="KW-0812">Transmembrane</keyword>
<dbReference type="InterPro" id="IPR002126">
    <property type="entry name" value="Cadherin-like_dom"/>
</dbReference>
<gene>
    <name evidence="10" type="ORF">NBR_LOCUS19899</name>
</gene>
<evidence type="ECO:0000256" key="6">
    <source>
        <dbReference type="ARBA" id="ARBA00022989"/>
    </source>
</evidence>
<dbReference type="GO" id="GO:0007156">
    <property type="term" value="P:homophilic cell adhesion via plasma membrane adhesion molecules"/>
    <property type="evidence" value="ECO:0007669"/>
    <property type="project" value="InterPro"/>
</dbReference>
<evidence type="ECO:0000259" key="9">
    <source>
        <dbReference type="PROSITE" id="PS50268"/>
    </source>
</evidence>
<keyword evidence="3" id="KW-0677">Repeat</keyword>
<proteinExistence type="predicted"/>
<feature type="domain" description="Cadherin" evidence="9">
    <location>
        <begin position="160"/>
        <end position="263"/>
    </location>
</feature>
<evidence type="ECO:0000256" key="3">
    <source>
        <dbReference type="ARBA" id="ARBA00022737"/>
    </source>
</evidence>
<dbReference type="SMART" id="SM00112">
    <property type="entry name" value="CA"/>
    <property type="match status" value="1"/>
</dbReference>
<accession>A0A0N4YRM6</accession>
<dbReference type="PANTHER" id="PTHR24025">
    <property type="entry name" value="DESMOGLEIN FAMILY MEMBER"/>
    <property type="match status" value="1"/>
</dbReference>
<evidence type="ECO:0000256" key="5">
    <source>
        <dbReference type="ARBA" id="ARBA00022889"/>
    </source>
</evidence>
<reference evidence="10 11" key="2">
    <citation type="submission" date="2018-11" db="EMBL/GenBank/DDBJ databases">
        <authorList>
            <consortium name="Pathogen Informatics"/>
        </authorList>
    </citation>
    <scope>NUCLEOTIDE SEQUENCE [LARGE SCALE GENOMIC DNA]</scope>
</reference>
<evidence type="ECO:0000256" key="1">
    <source>
        <dbReference type="ARBA" id="ARBA00004370"/>
    </source>
</evidence>
<dbReference type="InterPro" id="IPR050971">
    <property type="entry name" value="Cadherin-domain_protein"/>
</dbReference>
<dbReference type="WBParaSite" id="NBR_0001989801-mRNA-1">
    <property type="protein sequence ID" value="NBR_0001989801-mRNA-1"/>
    <property type="gene ID" value="NBR_0001989801"/>
</dbReference>
<evidence type="ECO:0000256" key="8">
    <source>
        <dbReference type="PROSITE-ProRule" id="PRU00043"/>
    </source>
</evidence>
<dbReference type="InterPro" id="IPR015919">
    <property type="entry name" value="Cadherin-like_sf"/>
</dbReference>
<evidence type="ECO:0000256" key="4">
    <source>
        <dbReference type="ARBA" id="ARBA00022837"/>
    </source>
</evidence>
<dbReference type="GO" id="GO:0005886">
    <property type="term" value="C:plasma membrane"/>
    <property type="evidence" value="ECO:0007669"/>
    <property type="project" value="InterPro"/>
</dbReference>
<dbReference type="GO" id="GO:0005911">
    <property type="term" value="C:cell-cell junction"/>
    <property type="evidence" value="ECO:0007669"/>
    <property type="project" value="TreeGrafter"/>
</dbReference>
<dbReference type="PROSITE" id="PS00232">
    <property type="entry name" value="CADHERIN_1"/>
    <property type="match status" value="1"/>
</dbReference>
<keyword evidence="7" id="KW-0472">Membrane</keyword>
<evidence type="ECO:0000256" key="7">
    <source>
        <dbReference type="ARBA" id="ARBA00023136"/>
    </source>
</evidence>